<evidence type="ECO:0000313" key="2">
    <source>
        <dbReference type="Proteomes" id="UP001187192"/>
    </source>
</evidence>
<comment type="caution">
    <text evidence="1">The sequence shown here is derived from an EMBL/GenBank/DDBJ whole genome shotgun (WGS) entry which is preliminary data.</text>
</comment>
<organism evidence="1 2">
    <name type="scientific">Ficus carica</name>
    <name type="common">Common fig</name>
    <dbReference type="NCBI Taxonomy" id="3494"/>
    <lineage>
        <taxon>Eukaryota</taxon>
        <taxon>Viridiplantae</taxon>
        <taxon>Streptophyta</taxon>
        <taxon>Embryophyta</taxon>
        <taxon>Tracheophyta</taxon>
        <taxon>Spermatophyta</taxon>
        <taxon>Magnoliopsida</taxon>
        <taxon>eudicotyledons</taxon>
        <taxon>Gunneridae</taxon>
        <taxon>Pentapetalae</taxon>
        <taxon>rosids</taxon>
        <taxon>fabids</taxon>
        <taxon>Rosales</taxon>
        <taxon>Moraceae</taxon>
        <taxon>Ficeae</taxon>
        <taxon>Ficus</taxon>
    </lineage>
</organism>
<dbReference type="EMBL" id="BTGU01000062">
    <property type="protein sequence ID" value="GMN56282.1"/>
    <property type="molecule type" value="Genomic_DNA"/>
</dbReference>
<sequence>MPKVRTNRITYPNGWELIEPTLSELEAKMREGEPFVLAANRKMIQMMARESVKPYGLYSKFPIRKAAMFLTFTTKGVKYLKSCMNSAWIKAMQIVISLQSGRSQDMNVYAAYAACSPGITTLAQLVCAASRST</sequence>
<evidence type="ECO:0000313" key="1">
    <source>
        <dbReference type="EMBL" id="GMN56282.1"/>
    </source>
</evidence>
<keyword evidence="2" id="KW-1185">Reference proteome</keyword>
<gene>
    <name evidence="1" type="ORF">TIFTF001_025395</name>
</gene>
<protein>
    <submittedName>
        <fullName evidence="1">Uncharacterized protein</fullName>
    </submittedName>
</protein>
<name>A0AA88AMV7_FICCA</name>
<dbReference type="Gramene" id="FCD_00029298-RA">
    <property type="protein sequence ID" value="FCD_00029298-RA:cds"/>
    <property type="gene ID" value="FCD_00029298"/>
</dbReference>
<accession>A0AA88AMV7</accession>
<proteinExistence type="predicted"/>
<reference evidence="1" key="1">
    <citation type="submission" date="2023-07" db="EMBL/GenBank/DDBJ databases">
        <title>draft genome sequence of fig (Ficus carica).</title>
        <authorList>
            <person name="Takahashi T."/>
            <person name="Nishimura K."/>
        </authorList>
    </citation>
    <scope>NUCLEOTIDE SEQUENCE</scope>
</reference>
<dbReference type="Proteomes" id="UP001187192">
    <property type="component" value="Unassembled WGS sequence"/>
</dbReference>
<dbReference type="AlphaFoldDB" id="A0AA88AMV7"/>